<dbReference type="OrthoDB" id="9956697at2"/>
<feature type="compositionally biased region" description="Basic and acidic residues" evidence="1">
    <location>
        <begin position="34"/>
        <end position="43"/>
    </location>
</feature>
<evidence type="ECO:0000256" key="1">
    <source>
        <dbReference type="SAM" id="MobiDB-lite"/>
    </source>
</evidence>
<name>B8IR19_METNO</name>
<accession>B8IR19</accession>
<dbReference type="AlphaFoldDB" id="B8IR19"/>
<dbReference type="KEGG" id="mno:Mnod_1731"/>
<dbReference type="RefSeq" id="WP_015928414.1">
    <property type="nucleotide sequence ID" value="NC_011894.1"/>
</dbReference>
<dbReference type="Proteomes" id="UP000008207">
    <property type="component" value="Chromosome"/>
</dbReference>
<evidence type="ECO:0000313" key="3">
    <source>
        <dbReference type="Proteomes" id="UP000008207"/>
    </source>
</evidence>
<feature type="region of interest" description="Disordered" evidence="1">
    <location>
        <begin position="1"/>
        <end position="61"/>
    </location>
</feature>
<feature type="compositionally biased region" description="Basic and acidic residues" evidence="1">
    <location>
        <begin position="1"/>
        <end position="18"/>
    </location>
</feature>
<keyword evidence="3" id="KW-1185">Reference proteome</keyword>
<gene>
    <name evidence="2" type="ordered locus">Mnod_1731</name>
</gene>
<evidence type="ECO:0000313" key="2">
    <source>
        <dbReference type="EMBL" id="ACL56721.1"/>
    </source>
</evidence>
<sequence length="61" mass="6682">MSTDRDAPERSEPRREGLADDSLSTSRRPAGRPEGAERSEPDHPAGTPQGERIADEQIPKD</sequence>
<dbReference type="eggNOG" id="ENOG503002B">
    <property type="taxonomic scope" value="Bacteria"/>
</dbReference>
<dbReference type="STRING" id="460265.Mnod_1731"/>
<reference evidence="2 3" key="1">
    <citation type="submission" date="2009-01" db="EMBL/GenBank/DDBJ databases">
        <title>Complete sequence of chromosome of Methylobacterium nodulans ORS 2060.</title>
        <authorList>
            <consortium name="US DOE Joint Genome Institute"/>
            <person name="Lucas S."/>
            <person name="Copeland A."/>
            <person name="Lapidus A."/>
            <person name="Glavina del Rio T."/>
            <person name="Dalin E."/>
            <person name="Tice H."/>
            <person name="Bruce D."/>
            <person name="Goodwin L."/>
            <person name="Pitluck S."/>
            <person name="Sims D."/>
            <person name="Brettin T."/>
            <person name="Detter J.C."/>
            <person name="Han C."/>
            <person name="Larimer F."/>
            <person name="Land M."/>
            <person name="Hauser L."/>
            <person name="Kyrpides N."/>
            <person name="Ivanova N."/>
            <person name="Marx C.J."/>
            <person name="Richardson P."/>
        </authorList>
    </citation>
    <scope>NUCLEOTIDE SEQUENCE [LARGE SCALE GENOMIC DNA]</scope>
    <source>
        <strain evidence="3">LMG 21967 / CNCM I-2342 / ORS 2060</strain>
    </source>
</reference>
<feature type="compositionally biased region" description="Basic and acidic residues" evidence="1">
    <location>
        <begin position="52"/>
        <end position="61"/>
    </location>
</feature>
<dbReference type="HOGENOM" id="CLU_2917356_0_0_5"/>
<proteinExistence type="predicted"/>
<organism evidence="2 3">
    <name type="scientific">Methylobacterium nodulans (strain LMG 21967 / CNCM I-2342 / ORS 2060)</name>
    <dbReference type="NCBI Taxonomy" id="460265"/>
    <lineage>
        <taxon>Bacteria</taxon>
        <taxon>Pseudomonadati</taxon>
        <taxon>Pseudomonadota</taxon>
        <taxon>Alphaproteobacteria</taxon>
        <taxon>Hyphomicrobiales</taxon>
        <taxon>Methylobacteriaceae</taxon>
        <taxon>Methylobacterium</taxon>
    </lineage>
</organism>
<dbReference type="EMBL" id="CP001349">
    <property type="protein sequence ID" value="ACL56721.1"/>
    <property type="molecule type" value="Genomic_DNA"/>
</dbReference>
<protein>
    <submittedName>
        <fullName evidence="2">Uncharacterized protein</fullName>
    </submittedName>
</protein>